<evidence type="ECO:0000313" key="2">
    <source>
        <dbReference type="Proteomes" id="UP000828390"/>
    </source>
</evidence>
<dbReference type="Proteomes" id="UP000828390">
    <property type="component" value="Unassembled WGS sequence"/>
</dbReference>
<dbReference type="AlphaFoldDB" id="A0A9D3YBI0"/>
<proteinExistence type="predicted"/>
<keyword evidence="2" id="KW-1185">Reference proteome</keyword>
<comment type="caution">
    <text evidence="1">The sequence shown here is derived from an EMBL/GenBank/DDBJ whole genome shotgun (WGS) entry which is preliminary data.</text>
</comment>
<sequence>MFFVFYSCSSVPSLNIIFWVQSQSQLAHYLLWTSESEPACTSSVVDISVRASLHILGCGHPC</sequence>
<organism evidence="1 2">
    <name type="scientific">Dreissena polymorpha</name>
    <name type="common">Zebra mussel</name>
    <name type="synonym">Mytilus polymorpha</name>
    <dbReference type="NCBI Taxonomy" id="45954"/>
    <lineage>
        <taxon>Eukaryota</taxon>
        <taxon>Metazoa</taxon>
        <taxon>Spiralia</taxon>
        <taxon>Lophotrochozoa</taxon>
        <taxon>Mollusca</taxon>
        <taxon>Bivalvia</taxon>
        <taxon>Autobranchia</taxon>
        <taxon>Heteroconchia</taxon>
        <taxon>Euheterodonta</taxon>
        <taxon>Imparidentia</taxon>
        <taxon>Neoheterodontei</taxon>
        <taxon>Myida</taxon>
        <taxon>Dreissenoidea</taxon>
        <taxon>Dreissenidae</taxon>
        <taxon>Dreissena</taxon>
    </lineage>
</organism>
<dbReference type="EMBL" id="JAIWYP010000016">
    <property type="protein sequence ID" value="KAH3695387.1"/>
    <property type="molecule type" value="Genomic_DNA"/>
</dbReference>
<reference evidence="1" key="2">
    <citation type="submission" date="2020-11" db="EMBL/GenBank/DDBJ databases">
        <authorList>
            <person name="McCartney M.A."/>
            <person name="Auch B."/>
            <person name="Kono T."/>
            <person name="Mallez S."/>
            <person name="Becker A."/>
            <person name="Gohl D.M."/>
            <person name="Silverstein K.A.T."/>
            <person name="Koren S."/>
            <person name="Bechman K.B."/>
            <person name="Herman A."/>
            <person name="Abrahante J.E."/>
            <person name="Garbe J."/>
        </authorList>
    </citation>
    <scope>NUCLEOTIDE SEQUENCE</scope>
    <source>
        <strain evidence="1">Duluth1</strain>
        <tissue evidence="1">Whole animal</tissue>
    </source>
</reference>
<evidence type="ECO:0000313" key="1">
    <source>
        <dbReference type="EMBL" id="KAH3695387.1"/>
    </source>
</evidence>
<gene>
    <name evidence="1" type="ORF">DPMN_082845</name>
</gene>
<name>A0A9D3YBI0_DREPO</name>
<reference evidence="1" key="1">
    <citation type="journal article" date="2019" name="bioRxiv">
        <title>The Genome of the Zebra Mussel, Dreissena polymorpha: A Resource for Invasive Species Research.</title>
        <authorList>
            <person name="McCartney M.A."/>
            <person name="Auch B."/>
            <person name="Kono T."/>
            <person name="Mallez S."/>
            <person name="Zhang Y."/>
            <person name="Obille A."/>
            <person name="Becker A."/>
            <person name="Abrahante J.E."/>
            <person name="Garbe J."/>
            <person name="Badalamenti J.P."/>
            <person name="Herman A."/>
            <person name="Mangelson H."/>
            <person name="Liachko I."/>
            <person name="Sullivan S."/>
            <person name="Sone E.D."/>
            <person name="Koren S."/>
            <person name="Silverstein K.A.T."/>
            <person name="Beckman K.B."/>
            <person name="Gohl D.M."/>
        </authorList>
    </citation>
    <scope>NUCLEOTIDE SEQUENCE</scope>
    <source>
        <strain evidence="1">Duluth1</strain>
        <tissue evidence="1">Whole animal</tissue>
    </source>
</reference>
<accession>A0A9D3YBI0</accession>
<protein>
    <submittedName>
        <fullName evidence="1">Uncharacterized protein</fullName>
    </submittedName>
</protein>